<feature type="domain" description="PDZ" evidence="8">
    <location>
        <begin position="53"/>
        <end position="83"/>
    </location>
</feature>
<proteinExistence type="inferred from homology"/>
<accession>A0A1D8A5H9</accession>
<comment type="cofactor">
    <cofactor evidence="6">
        <name>Zn(2+)</name>
        <dbReference type="ChEBI" id="CHEBI:29105"/>
    </cofactor>
    <text evidence="6">Binds 1 zinc ion per subunit.</text>
</comment>
<dbReference type="GO" id="GO:0006508">
    <property type="term" value="P:proteolysis"/>
    <property type="evidence" value="ECO:0007669"/>
    <property type="project" value="UniProtKB-KW"/>
</dbReference>
<keyword evidence="5 6" id="KW-0482">Metalloprotease</keyword>
<evidence type="ECO:0000256" key="5">
    <source>
        <dbReference type="ARBA" id="ARBA00023049"/>
    </source>
</evidence>
<dbReference type="SUPFAM" id="SSF50156">
    <property type="entry name" value="PDZ domain-like"/>
    <property type="match status" value="1"/>
</dbReference>
<dbReference type="EMBL" id="CP017075">
    <property type="protein sequence ID" value="AOR77377.1"/>
    <property type="molecule type" value="Genomic_DNA"/>
</dbReference>
<dbReference type="GO" id="GO:0004222">
    <property type="term" value="F:metalloendopeptidase activity"/>
    <property type="evidence" value="ECO:0007669"/>
    <property type="project" value="InterPro"/>
</dbReference>
<dbReference type="KEGG" id="nre:BES08_11925"/>
<dbReference type="InterPro" id="IPR001915">
    <property type="entry name" value="Peptidase_M48"/>
</dbReference>
<protein>
    <submittedName>
        <fullName evidence="9">Uncharacterized protein</fullName>
    </submittedName>
</protein>
<evidence type="ECO:0000313" key="10">
    <source>
        <dbReference type="Proteomes" id="UP000094626"/>
    </source>
</evidence>
<dbReference type="Gene3D" id="2.30.42.10">
    <property type="match status" value="1"/>
</dbReference>
<dbReference type="GO" id="GO:0046872">
    <property type="term" value="F:metal ion binding"/>
    <property type="evidence" value="ECO:0007669"/>
    <property type="project" value="UniProtKB-KW"/>
</dbReference>
<evidence type="ECO:0000259" key="7">
    <source>
        <dbReference type="Pfam" id="PF01435"/>
    </source>
</evidence>
<comment type="similarity">
    <text evidence="6">Belongs to the peptidase M48 family.</text>
</comment>
<reference evidence="10" key="1">
    <citation type="journal article" date="2017" name="J. Biotechnol.">
        <title>Complete genome sequence of Novosphingobium resinovorum SA1, a versatile xenobiotic-degrading bacterium capable of utilizing sulfanilic acid.</title>
        <authorList>
            <person name="Hegedus B."/>
            <person name="Kos P.B."/>
            <person name="Balint B."/>
            <person name="Maroti G."/>
            <person name="Gan H.M."/>
            <person name="Perei K."/>
            <person name="Rakhely G."/>
        </authorList>
    </citation>
    <scope>NUCLEOTIDE SEQUENCE [LARGE SCALE GENOMIC DNA]</scope>
    <source>
        <strain evidence="10">SA1</strain>
    </source>
</reference>
<evidence type="ECO:0000256" key="6">
    <source>
        <dbReference type="RuleBase" id="RU003983"/>
    </source>
</evidence>
<sequence length="269" mass="29064">MDWRIRQAAAALCRAPVAGFGLSFDDIEAYPEGERAMVTRVLRLRDVPQISFVATGSPADRAGLKPGDEVLAMGGITIDRIAQDAPKGSPLYDWLAVWMARAPLGPAMKVTVRRGSAEISYILTAQPLCGLPVVMEVNPGFQGWSDGTRAVVTSGVIERSQSDDEIAMFAGHELAHVLNGDVKASGLRERLQWENDADLLGMNLAICAGYDRKAVLAGWRRSDDKNFFRWLGDPTHGSLKTRIRTLEAMPAPPCPLAPASRPAGLRSAS</sequence>
<gene>
    <name evidence="9" type="ORF">BES08_11925</name>
</gene>
<name>A0A1D8A5H9_9SPHN</name>
<keyword evidence="3 6" id="KW-0378">Hydrolase</keyword>
<dbReference type="Pfam" id="PF17820">
    <property type="entry name" value="PDZ_6"/>
    <property type="match status" value="1"/>
</dbReference>
<keyword evidence="10" id="KW-1185">Reference proteome</keyword>
<evidence type="ECO:0000256" key="4">
    <source>
        <dbReference type="ARBA" id="ARBA00022833"/>
    </source>
</evidence>
<dbReference type="AlphaFoldDB" id="A0A1D8A5H9"/>
<evidence type="ECO:0000256" key="3">
    <source>
        <dbReference type="ARBA" id="ARBA00022801"/>
    </source>
</evidence>
<dbReference type="Pfam" id="PF01435">
    <property type="entry name" value="Peptidase_M48"/>
    <property type="match status" value="1"/>
</dbReference>
<keyword evidence="1 6" id="KW-0645">Protease</keyword>
<evidence type="ECO:0000256" key="2">
    <source>
        <dbReference type="ARBA" id="ARBA00022723"/>
    </source>
</evidence>
<evidence type="ECO:0000256" key="1">
    <source>
        <dbReference type="ARBA" id="ARBA00022670"/>
    </source>
</evidence>
<evidence type="ECO:0000259" key="8">
    <source>
        <dbReference type="Pfam" id="PF17820"/>
    </source>
</evidence>
<keyword evidence="4 6" id="KW-0862">Zinc</keyword>
<dbReference type="Proteomes" id="UP000094626">
    <property type="component" value="Chromosome"/>
</dbReference>
<dbReference type="InterPro" id="IPR036034">
    <property type="entry name" value="PDZ_sf"/>
</dbReference>
<dbReference type="InterPro" id="IPR041489">
    <property type="entry name" value="PDZ_6"/>
</dbReference>
<organism evidence="9 10">
    <name type="scientific">Novosphingobium resinovorum</name>
    <dbReference type="NCBI Taxonomy" id="158500"/>
    <lineage>
        <taxon>Bacteria</taxon>
        <taxon>Pseudomonadati</taxon>
        <taxon>Pseudomonadota</taxon>
        <taxon>Alphaproteobacteria</taxon>
        <taxon>Sphingomonadales</taxon>
        <taxon>Sphingomonadaceae</taxon>
        <taxon>Novosphingobium</taxon>
    </lineage>
</organism>
<keyword evidence="2" id="KW-0479">Metal-binding</keyword>
<feature type="domain" description="Peptidase M48" evidence="7">
    <location>
        <begin position="141"/>
        <end position="184"/>
    </location>
</feature>
<evidence type="ECO:0000313" key="9">
    <source>
        <dbReference type="EMBL" id="AOR77377.1"/>
    </source>
</evidence>